<keyword evidence="2" id="KW-0812">Transmembrane</keyword>
<comment type="caution">
    <text evidence="3">The sequence shown here is derived from an EMBL/GenBank/DDBJ whole genome shotgun (WGS) entry which is preliminary data.</text>
</comment>
<dbReference type="PANTHER" id="PTHR33975:SF2">
    <property type="entry name" value="MYELIN-ASSOCIATED OLIGODENDROCYTE BASIC PROTEIN"/>
    <property type="match status" value="1"/>
</dbReference>
<dbReference type="EMBL" id="NBSK02000002">
    <property type="protein sequence ID" value="KAJ0220261.1"/>
    <property type="molecule type" value="Genomic_DNA"/>
</dbReference>
<dbReference type="Proteomes" id="UP000235145">
    <property type="component" value="Unassembled WGS sequence"/>
</dbReference>
<dbReference type="InterPro" id="IPR010903">
    <property type="entry name" value="DUF1517"/>
</dbReference>
<evidence type="ECO:0000256" key="2">
    <source>
        <dbReference type="SAM" id="Phobius"/>
    </source>
</evidence>
<gene>
    <name evidence="3" type="ORF">LSAT_V11C200073510</name>
</gene>
<organism evidence="3 4">
    <name type="scientific">Lactuca sativa</name>
    <name type="common">Garden lettuce</name>
    <dbReference type="NCBI Taxonomy" id="4236"/>
    <lineage>
        <taxon>Eukaryota</taxon>
        <taxon>Viridiplantae</taxon>
        <taxon>Streptophyta</taxon>
        <taxon>Embryophyta</taxon>
        <taxon>Tracheophyta</taxon>
        <taxon>Spermatophyta</taxon>
        <taxon>Magnoliopsida</taxon>
        <taxon>eudicotyledons</taxon>
        <taxon>Gunneridae</taxon>
        <taxon>Pentapetalae</taxon>
        <taxon>asterids</taxon>
        <taxon>campanulids</taxon>
        <taxon>Asterales</taxon>
        <taxon>Asteraceae</taxon>
        <taxon>Cichorioideae</taxon>
        <taxon>Cichorieae</taxon>
        <taxon>Lactucinae</taxon>
        <taxon>Lactuca</taxon>
    </lineage>
</organism>
<dbReference type="InterPro" id="IPR053023">
    <property type="entry name" value="FLAP_modulator"/>
</dbReference>
<evidence type="ECO:0000256" key="1">
    <source>
        <dbReference type="SAM" id="MobiDB-lite"/>
    </source>
</evidence>
<keyword evidence="4" id="KW-1185">Reference proteome</keyword>
<proteinExistence type="predicted"/>
<dbReference type="PANTHER" id="PTHR33975">
    <property type="entry name" value="MYELIN-ASSOCIATED OLIGODENDROCYTE BASIC PROTEIN"/>
    <property type="match status" value="1"/>
</dbReference>
<feature type="compositionally biased region" description="Low complexity" evidence="1">
    <location>
        <begin position="274"/>
        <end position="294"/>
    </location>
</feature>
<evidence type="ECO:0000313" key="4">
    <source>
        <dbReference type="Proteomes" id="UP000235145"/>
    </source>
</evidence>
<feature type="region of interest" description="Disordered" evidence="1">
    <location>
        <begin position="149"/>
        <end position="261"/>
    </location>
</feature>
<feature type="transmembrane region" description="Helical" evidence="2">
    <location>
        <begin position="326"/>
        <end position="348"/>
    </location>
</feature>
<feature type="region of interest" description="Disordered" evidence="1">
    <location>
        <begin position="274"/>
        <end position="298"/>
    </location>
</feature>
<dbReference type="Pfam" id="PF07466">
    <property type="entry name" value="DUF1517"/>
    <property type="match status" value="1"/>
</dbReference>
<accession>A0A9R1W814</accession>
<name>A0A9R1W814_LACSA</name>
<reference evidence="3 4" key="1">
    <citation type="journal article" date="2017" name="Nat. Commun.">
        <title>Genome assembly with in vitro proximity ligation data and whole-genome triplication in lettuce.</title>
        <authorList>
            <person name="Reyes-Chin-Wo S."/>
            <person name="Wang Z."/>
            <person name="Yang X."/>
            <person name="Kozik A."/>
            <person name="Arikit S."/>
            <person name="Song C."/>
            <person name="Xia L."/>
            <person name="Froenicke L."/>
            <person name="Lavelle D.O."/>
            <person name="Truco M.J."/>
            <person name="Xia R."/>
            <person name="Zhu S."/>
            <person name="Xu C."/>
            <person name="Xu H."/>
            <person name="Xu X."/>
            <person name="Cox K."/>
            <person name="Korf I."/>
            <person name="Meyers B.C."/>
            <person name="Michelmore R.W."/>
        </authorList>
    </citation>
    <scope>NUCLEOTIDE SEQUENCE [LARGE SCALE GENOMIC DNA]</scope>
    <source>
        <strain evidence="4">cv. Salinas</strain>
        <tissue evidence="3">Seedlings</tissue>
    </source>
</reference>
<feature type="transmembrane region" description="Helical" evidence="2">
    <location>
        <begin position="106"/>
        <end position="127"/>
    </location>
</feature>
<protein>
    <submittedName>
        <fullName evidence="3">Uncharacterized protein</fullName>
    </submittedName>
</protein>
<dbReference type="AlphaFoldDB" id="A0A9R1W814"/>
<keyword evidence="2" id="KW-0472">Membrane</keyword>
<sequence length="538" mass="57872">MANTPFLLETRFNFNPLLQQTFRLSPLRSFPTKLSSGNNHSFKLNYTPYKGIKYSSKLSIKCLMSAKPEGETGIGGNTYPDDNDLKAVAISSGININEVLCRSMQYVLTALQFPVITGVLLGLLFLYDHQFAFAASGGRMGCSSFSSSSTKSSISSSSSSSTTSKSSYPSSSSSSSSSSYKSSKSSSSSTPKSSSYSSSSSTSSTKPSSSSSSSSSWSSSSTKPETSSSSWSSKNSSSWSSSYESPKSSSSYENPKSSSSYEIPKSWYSYEIPKSSPSSSSKRPNKSSSSSPNPVKDGVEPAVVVDQAVAVEPAVGVQPAVRVDPIIAGAMIFLAVGFVAAILPRPLLAQKTSVLKLQVGLSGNIRSVQKDLNRIAEKADTSCPEGLSYILQETTRVLQRYPDYCISGYSSVDAKRSIVDVETLFNQLCIDERSKFDEETLVNVNNIRKQSATTQRPNDFNAEYIVITIVVAAGGMHKLPPINSSAKLKEALQNLATIPSSSVKAVEVLWTPQDENDTLTKQEYLEDYSLLRPLSPQD</sequence>
<evidence type="ECO:0000313" key="3">
    <source>
        <dbReference type="EMBL" id="KAJ0220261.1"/>
    </source>
</evidence>
<dbReference type="GO" id="GO:0009507">
    <property type="term" value="C:chloroplast"/>
    <property type="evidence" value="ECO:0000318"/>
    <property type="project" value="GO_Central"/>
</dbReference>
<keyword evidence="2" id="KW-1133">Transmembrane helix</keyword>